<dbReference type="PROSITE" id="PS51470">
    <property type="entry name" value="FG_GAP"/>
    <property type="match status" value="1"/>
</dbReference>
<dbReference type="Gene3D" id="2.130.10.130">
    <property type="entry name" value="Integrin alpha, N-terminal"/>
    <property type="match status" value="1"/>
</dbReference>
<reference evidence="3 4" key="1">
    <citation type="journal article" date="2011" name="Proc. Natl. Acad. Sci. U.S.A.">
        <title>Evolutionary erosion of yeast sex chromosomes by mating-type switching accidents.</title>
        <authorList>
            <person name="Gordon J.L."/>
            <person name="Armisen D."/>
            <person name="Proux-Wera E."/>
            <person name="Oheigeartaigh S.S."/>
            <person name="Byrne K.P."/>
            <person name="Wolfe K.H."/>
        </authorList>
    </citation>
    <scope>NUCLEOTIDE SEQUENCE [LARGE SCALE GENOMIC DNA]</scope>
    <source>
        <strain evidence="4">ATCC 34711 / CBS 6284 / DSM 70876 / NBRC 10599 / NRRL Y-10934 / UCD 77-7</strain>
    </source>
</reference>
<dbReference type="InterPro" id="IPR013519">
    <property type="entry name" value="Int_alpha_beta-p"/>
</dbReference>
<evidence type="ECO:0000256" key="1">
    <source>
        <dbReference type="PROSITE-ProRule" id="PRU00803"/>
    </source>
</evidence>
<dbReference type="KEGG" id="tbl:TBLA_0D05660"/>
<organism evidence="3 4">
    <name type="scientific">Henningerozyma blattae (strain ATCC 34711 / CBS 6284 / DSM 70876 / NBRC 10599 / NRRL Y-10934 / UCD 77-7)</name>
    <name type="common">Yeast</name>
    <name type="synonym">Tetrapisispora blattae</name>
    <dbReference type="NCBI Taxonomy" id="1071380"/>
    <lineage>
        <taxon>Eukaryota</taxon>
        <taxon>Fungi</taxon>
        <taxon>Dikarya</taxon>
        <taxon>Ascomycota</taxon>
        <taxon>Saccharomycotina</taxon>
        <taxon>Saccharomycetes</taxon>
        <taxon>Saccharomycetales</taxon>
        <taxon>Saccharomycetaceae</taxon>
        <taxon>Henningerozyma</taxon>
    </lineage>
</organism>
<name>I2H3V6_HENB6</name>
<dbReference type="InterPro" id="IPR028994">
    <property type="entry name" value="Integrin_alpha_N"/>
</dbReference>
<dbReference type="eggNOG" id="ENOG502QVNQ">
    <property type="taxonomic scope" value="Eukaryota"/>
</dbReference>
<dbReference type="HOGENOM" id="CLU_021704_0_0_1"/>
<dbReference type="Proteomes" id="UP000002866">
    <property type="component" value="Chromosome 4"/>
</dbReference>
<dbReference type="SMART" id="SM00191">
    <property type="entry name" value="Int_alpha"/>
    <property type="match status" value="1"/>
</dbReference>
<dbReference type="SUPFAM" id="SSF69318">
    <property type="entry name" value="Integrin alpha N-terminal domain"/>
    <property type="match status" value="1"/>
</dbReference>
<keyword evidence="4" id="KW-1185">Reference proteome</keyword>
<dbReference type="PANTHER" id="PTHR23221:SF7">
    <property type="entry name" value="PHOSPHATIDYLINOSITOL-GLYCAN-SPECIFIC PHOSPHOLIPASE D"/>
    <property type="match status" value="1"/>
</dbReference>
<dbReference type="OrthoDB" id="5317514at2759"/>
<dbReference type="RefSeq" id="XP_004180577.1">
    <property type="nucleotide sequence ID" value="XM_004180529.1"/>
</dbReference>
<evidence type="ECO:0000313" key="4">
    <source>
        <dbReference type="Proteomes" id="UP000002866"/>
    </source>
</evidence>
<dbReference type="PANTHER" id="PTHR23221">
    <property type="entry name" value="GLYCOSYLPHOSPHATIDYLINOSITOL PHOSPHOLIPASE D"/>
    <property type="match status" value="1"/>
</dbReference>
<protein>
    <recommendedName>
        <fullName evidence="2">Phospholipase C/D domain-containing protein</fullName>
    </recommendedName>
</protein>
<dbReference type="GO" id="GO:0031012">
    <property type="term" value="C:extracellular matrix"/>
    <property type="evidence" value="ECO:0007669"/>
    <property type="project" value="TreeGrafter"/>
</dbReference>
<dbReference type="InParanoid" id="I2H3V6"/>
<feature type="repeat" description="FG-GAP" evidence="1">
    <location>
        <begin position="318"/>
        <end position="374"/>
    </location>
</feature>
<evidence type="ECO:0000259" key="2">
    <source>
        <dbReference type="Pfam" id="PF00882"/>
    </source>
</evidence>
<evidence type="ECO:0000313" key="3">
    <source>
        <dbReference type="EMBL" id="CCH61058.1"/>
    </source>
</evidence>
<dbReference type="GO" id="GO:0016020">
    <property type="term" value="C:membrane"/>
    <property type="evidence" value="ECO:0007669"/>
    <property type="project" value="EnsemblFungi"/>
</dbReference>
<dbReference type="InterPro" id="IPR029002">
    <property type="entry name" value="PLPC/GPLD1"/>
</dbReference>
<gene>
    <name evidence="3" type="primary">TBLA0D05660</name>
    <name evidence="3" type="ORF">TBLA_0D05660</name>
</gene>
<proteinExistence type="predicted"/>
<dbReference type="Pfam" id="PF00882">
    <property type="entry name" value="Zn_dep_PLPC"/>
    <property type="match status" value="1"/>
</dbReference>
<accession>I2H3V6</accession>
<dbReference type="GeneID" id="14496094"/>
<dbReference type="EMBL" id="HE806319">
    <property type="protein sequence ID" value="CCH61058.1"/>
    <property type="molecule type" value="Genomic_DNA"/>
</dbReference>
<dbReference type="GO" id="GO:0004621">
    <property type="term" value="F:glycosylphosphatidylinositol phospholipase D activity"/>
    <property type="evidence" value="ECO:0007669"/>
    <property type="project" value="TreeGrafter"/>
</dbReference>
<dbReference type="AlphaFoldDB" id="I2H3V6"/>
<dbReference type="FunCoup" id="I2H3V6">
    <property type="interactions" value="66"/>
</dbReference>
<sequence>MSKRLKIFLFPLYYLIYLANLADCAGVISHLTFLARATPKYFEEYSPWYKAGAFFPDALYSCNNNKQWTDFAEASHWPPFLLNGIKLWKAKYGYNEQVRSSQDSKKLQAFLTGVLTHQISDTSWHSLVDNYRDHGLIKVLSELEFQGNIDKAHNFVDFFGDFVELNSVIRKIDQENWDHYTNTNWSLPKENDIMELLDMNGLSRKQITYNELKMCVIQRGLVASKSEMLTVSNKNHLPLKLAYNSCPRIRNFLQDHWMGGGLDIISMIRNCVTQFELLFRTEFIEDSQFLDTIQFCQNLPTVHNNEASSFHITTALNNRIHISPDNLEPSNFGESLSFGDFENDNKPYLAISAPLQDLTGKVYLLPWDQVQSLYSIKSKHILNIKKTEPVMGMKGKYLDKILLDSKTFLLISEPGSNSVSFYNNGRVHLTITDDSPFVHQLKIGGVGHIDDDRIPDLVLRSEYYGDKETGKLIIVPSSSFMEYIAKNGLSKDEKEKNLNLADLHTISLNGSPYSYPYQHFGSAVAITDRYLYVAIQNLGIVYAYQLTGLSQDSLPKYYIKQQKIYLNKKGSSRVFKLENSKTHRMFGKVIKSWEYNGQVYIAVSQHLLNKVFIYKENGPTLQFLIELKLFTLSETFPMSVEFGNQFEYCKSSNVIYISAPGSFDNLGAIWKISMADLIKEIEEKHSRSIIMRSLRYLHMINPQYNSSGYSNFGKSLLVNDEGTLFIGVPNFNYGHLYSNQLTGEVIIDQK</sequence>
<dbReference type="STRING" id="1071380.I2H3V6"/>
<feature type="domain" description="Phospholipase C/D" evidence="2">
    <location>
        <begin position="30"/>
        <end position="185"/>
    </location>
</feature>
<dbReference type="OMA" id="FFPDALY"/>